<sequence length="279" mass="31153">MKNNNEVEAFADRPLCNAPTKHGGPCRSRALRNSSRCRSHGGATPAAIDAARVRALRQADPLMAKLHAIAFNDEMPPQVQLEAIKHALKVTGAFEAKQSVEIDMIGKPREKTFEDFAMEALVDVLQPGDDGYEEDLLEKLQWHRQALTEDSNVIDAEVIEDVIVSRAKLSPDEPPIQNRHDRALTAEVAQSQRTRRPGAGQPKRPPTADYADLDAPTSDRPVGSFRSDDVEAMNDQTDHEEAEVERVKEAERQRNLKRIVKTPRNGTATMSTPTRRRQR</sequence>
<dbReference type="EMBL" id="BAAAOH010000001">
    <property type="protein sequence ID" value="GAA1997251.1"/>
    <property type="molecule type" value="Genomic_DNA"/>
</dbReference>
<organism evidence="2 3">
    <name type="scientific">Microbacterium pumilum</name>
    <dbReference type="NCBI Taxonomy" id="344165"/>
    <lineage>
        <taxon>Bacteria</taxon>
        <taxon>Bacillati</taxon>
        <taxon>Actinomycetota</taxon>
        <taxon>Actinomycetes</taxon>
        <taxon>Micrococcales</taxon>
        <taxon>Microbacteriaceae</taxon>
        <taxon>Microbacterium</taxon>
    </lineage>
</organism>
<name>A0ABP5EHC7_9MICO</name>
<feature type="region of interest" description="Disordered" evidence="1">
    <location>
        <begin position="15"/>
        <end position="43"/>
    </location>
</feature>
<keyword evidence="3" id="KW-1185">Reference proteome</keyword>
<feature type="compositionally biased region" description="Polar residues" evidence="1">
    <location>
        <begin position="264"/>
        <end position="273"/>
    </location>
</feature>
<gene>
    <name evidence="2" type="ORF">GCM10009777_37870</name>
</gene>
<evidence type="ECO:0000313" key="2">
    <source>
        <dbReference type="EMBL" id="GAA1997251.1"/>
    </source>
</evidence>
<feature type="compositionally biased region" description="Basic and acidic residues" evidence="1">
    <location>
        <begin position="236"/>
        <end position="254"/>
    </location>
</feature>
<feature type="region of interest" description="Disordered" evidence="1">
    <location>
        <begin position="170"/>
        <end position="279"/>
    </location>
</feature>
<accession>A0ABP5EHC7</accession>
<evidence type="ECO:0000256" key="1">
    <source>
        <dbReference type="SAM" id="MobiDB-lite"/>
    </source>
</evidence>
<comment type="caution">
    <text evidence="2">The sequence shown here is derived from an EMBL/GenBank/DDBJ whole genome shotgun (WGS) entry which is preliminary data.</text>
</comment>
<dbReference type="Proteomes" id="UP001500326">
    <property type="component" value="Unassembled WGS sequence"/>
</dbReference>
<proteinExistence type="predicted"/>
<evidence type="ECO:0000313" key="3">
    <source>
        <dbReference type="Proteomes" id="UP001500326"/>
    </source>
</evidence>
<reference evidence="3" key="1">
    <citation type="journal article" date="2019" name="Int. J. Syst. Evol. Microbiol.">
        <title>The Global Catalogue of Microorganisms (GCM) 10K type strain sequencing project: providing services to taxonomists for standard genome sequencing and annotation.</title>
        <authorList>
            <consortium name="The Broad Institute Genomics Platform"/>
            <consortium name="The Broad Institute Genome Sequencing Center for Infectious Disease"/>
            <person name="Wu L."/>
            <person name="Ma J."/>
        </authorList>
    </citation>
    <scope>NUCLEOTIDE SEQUENCE [LARGE SCALE GENOMIC DNA]</scope>
    <source>
        <strain evidence="3">JCM 14902</strain>
    </source>
</reference>
<protein>
    <submittedName>
        <fullName evidence="2">Uncharacterized protein</fullName>
    </submittedName>
</protein>